<dbReference type="PANTHER" id="PTHR46664:SF1">
    <property type="entry name" value="ATM INTERACTOR"/>
    <property type="match status" value="1"/>
</dbReference>
<evidence type="ECO:0000256" key="1">
    <source>
        <dbReference type="PROSITE-ProRule" id="PRU00042"/>
    </source>
</evidence>
<name>A0ABP0G109_CLALP</name>
<evidence type="ECO:0000313" key="3">
    <source>
        <dbReference type="EMBL" id="CAK8685195.1"/>
    </source>
</evidence>
<dbReference type="PANTHER" id="PTHR46664">
    <property type="entry name" value="ATM INTERACTOR"/>
    <property type="match status" value="1"/>
</dbReference>
<dbReference type="Proteomes" id="UP001642483">
    <property type="component" value="Unassembled WGS sequence"/>
</dbReference>
<dbReference type="InterPro" id="IPR055303">
    <property type="entry name" value="ATMIN"/>
</dbReference>
<dbReference type="Gene3D" id="3.30.160.60">
    <property type="entry name" value="Classic Zinc Finger"/>
    <property type="match status" value="1"/>
</dbReference>
<gene>
    <name evidence="3" type="ORF">CVLEPA_LOCUS16339</name>
</gene>
<feature type="domain" description="C2H2-type" evidence="2">
    <location>
        <begin position="20"/>
        <end position="48"/>
    </location>
</feature>
<evidence type="ECO:0000259" key="2">
    <source>
        <dbReference type="PROSITE" id="PS50157"/>
    </source>
</evidence>
<reference evidence="3 4" key="1">
    <citation type="submission" date="2024-02" db="EMBL/GenBank/DDBJ databases">
        <authorList>
            <person name="Daric V."/>
            <person name="Darras S."/>
        </authorList>
    </citation>
    <scope>NUCLEOTIDE SEQUENCE [LARGE SCALE GENOMIC DNA]</scope>
</reference>
<organism evidence="3 4">
    <name type="scientific">Clavelina lepadiformis</name>
    <name type="common">Light-bulb sea squirt</name>
    <name type="synonym">Ascidia lepadiformis</name>
    <dbReference type="NCBI Taxonomy" id="159417"/>
    <lineage>
        <taxon>Eukaryota</taxon>
        <taxon>Metazoa</taxon>
        <taxon>Chordata</taxon>
        <taxon>Tunicata</taxon>
        <taxon>Ascidiacea</taxon>
        <taxon>Aplousobranchia</taxon>
        <taxon>Clavelinidae</taxon>
        <taxon>Clavelina</taxon>
    </lineage>
</organism>
<keyword evidence="4" id="KW-1185">Reference proteome</keyword>
<dbReference type="PROSITE" id="PS00028">
    <property type="entry name" value="ZINC_FINGER_C2H2_1"/>
    <property type="match status" value="1"/>
</dbReference>
<comment type="caution">
    <text evidence="3">The sequence shown here is derived from an EMBL/GenBank/DDBJ whole genome shotgun (WGS) entry which is preliminary data.</text>
</comment>
<sequence length="428" mass="48543">MIKIFPSVSELSEPASTAIEECAICSRKFKGSPALHMHMSKSHKTEGATLQRVYFCPVKECIHGFDSDEPFFTLKGIKQHYKLVHGLENFKCGQCEKKFRSKHRRNIHEKDCGIKYVCSCNVAYTTKRGLQDHIKRQNHKLPESLKFILEPKHKLVKRVKSQSLKYQVPMAMKPELPKIWKKNRPVLAPKSRRIIVTSFKADQSNGTLVLVKPSSRSQVIKLVPETRTIGVQCSSGLIENDNVQKELVLITDKQNQGLISSNDHRNILTQTEQAGDDLSWFSIQDVERMMLESTATQTYNVDHPISDVTDSSLHHSKNNHQLAVNRTHISDLGFQEQDASSVFTHIETQTDLQINLSNVETQTVQQDNILPTLTMCDAEMSTLDILLNNTETQTDFLFSPWSDGELAHSYTQTPDTDLLAEILDAKTD</sequence>
<dbReference type="SMART" id="SM00355">
    <property type="entry name" value="ZnF_C2H2"/>
    <property type="match status" value="4"/>
</dbReference>
<protein>
    <recommendedName>
        <fullName evidence="2">C2H2-type domain-containing protein</fullName>
    </recommendedName>
</protein>
<keyword evidence="1" id="KW-0863">Zinc-finger</keyword>
<dbReference type="PROSITE" id="PS50157">
    <property type="entry name" value="ZINC_FINGER_C2H2_2"/>
    <property type="match status" value="1"/>
</dbReference>
<dbReference type="InterPro" id="IPR013087">
    <property type="entry name" value="Znf_C2H2_type"/>
</dbReference>
<dbReference type="EMBL" id="CAWYQH010000099">
    <property type="protein sequence ID" value="CAK8685195.1"/>
    <property type="molecule type" value="Genomic_DNA"/>
</dbReference>
<keyword evidence="1" id="KW-0862">Zinc</keyword>
<evidence type="ECO:0000313" key="4">
    <source>
        <dbReference type="Proteomes" id="UP001642483"/>
    </source>
</evidence>
<keyword evidence="1" id="KW-0479">Metal-binding</keyword>
<proteinExistence type="predicted"/>
<accession>A0ABP0G109</accession>